<gene>
    <name evidence="2" type="ORF">CPB83DRAFT_859789</name>
</gene>
<dbReference type="Proteomes" id="UP000807306">
    <property type="component" value="Unassembled WGS sequence"/>
</dbReference>
<sequence>MPSLSSAGKTALDNAIKDAVARGRVPCVVLGITGVDDDIYLQSAGKNIVGDPNSGDVNADSVFWICSQTKMIVSLAALKLIDQGKITFETAVADYLPEFRNPIVLDDSTNLKSTYVPAKTKVTVKHLMTHTSGLFNRGSSARLSVSEAYASKETHTSQNPVTSYFKILTGDFPALPLKFEPGTDFAYGYSSDALGFVVEKVSGQTLEEFCQENIFKSLGMNSTSFYLTDDLRSRLINLAHRKENGDLEPWADQCELPERDPIKVRLFLGGIGLFSSTRDYLKLLRHILQINAGREVSNPLLSIDTLKTIFTPLLNEEAAKTLSQFTMTKGVQFSTALAVTTTDMHNLRKKGSGGWGGWASSYHFIDPTAEIAYAFTTQIAPPGDKDAMMLTLGLEKLVYTNLES</sequence>
<dbReference type="Gene3D" id="3.40.710.10">
    <property type="entry name" value="DD-peptidase/beta-lactamase superfamily"/>
    <property type="match status" value="1"/>
</dbReference>
<evidence type="ECO:0000313" key="3">
    <source>
        <dbReference type="Proteomes" id="UP000807306"/>
    </source>
</evidence>
<protein>
    <submittedName>
        <fullName evidence="2">Beta-lactamase/transpeptidase-like protein</fullName>
    </submittedName>
</protein>
<proteinExistence type="predicted"/>
<comment type="caution">
    <text evidence="2">The sequence shown here is derived from an EMBL/GenBank/DDBJ whole genome shotgun (WGS) entry which is preliminary data.</text>
</comment>
<dbReference type="OrthoDB" id="428260at2759"/>
<feature type="domain" description="Beta-lactamase-related" evidence="1">
    <location>
        <begin position="12"/>
        <end position="391"/>
    </location>
</feature>
<accession>A0A9P6E9K0</accession>
<dbReference type="PANTHER" id="PTHR43283:SF3">
    <property type="entry name" value="BETA-LACTAMASE FAMILY PROTEIN (AFU_ORTHOLOGUE AFUA_5G07500)"/>
    <property type="match status" value="1"/>
</dbReference>
<dbReference type="PANTHER" id="PTHR43283">
    <property type="entry name" value="BETA-LACTAMASE-RELATED"/>
    <property type="match status" value="1"/>
</dbReference>
<keyword evidence="3" id="KW-1185">Reference proteome</keyword>
<dbReference type="EMBL" id="MU157886">
    <property type="protein sequence ID" value="KAF9525266.1"/>
    <property type="molecule type" value="Genomic_DNA"/>
</dbReference>
<dbReference type="Pfam" id="PF00144">
    <property type="entry name" value="Beta-lactamase"/>
    <property type="match status" value="1"/>
</dbReference>
<name>A0A9P6E9K0_9AGAR</name>
<organism evidence="2 3">
    <name type="scientific">Crepidotus variabilis</name>
    <dbReference type="NCBI Taxonomy" id="179855"/>
    <lineage>
        <taxon>Eukaryota</taxon>
        <taxon>Fungi</taxon>
        <taxon>Dikarya</taxon>
        <taxon>Basidiomycota</taxon>
        <taxon>Agaricomycotina</taxon>
        <taxon>Agaricomycetes</taxon>
        <taxon>Agaricomycetidae</taxon>
        <taxon>Agaricales</taxon>
        <taxon>Agaricineae</taxon>
        <taxon>Crepidotaceae</taxon>
        <taxon>Crepidotus</taxon>
    </lineage>
</organism>
<evidence type="ECO:0000313" key="2">
    <source>
        <dbReference type="EMBL" id="KAF9525266.1"/>
    </source>
</evidence>
<dbReference type="InterPro" id="IPR001466">
    <property type="entry name" value="Beta-lactam-related"/>
</dbReference>
<dbReference type="AlphaFoldDB" id="A0A9P6E9K0"/>
<dbReference type="InterPro" id="IPR012338">
    <property type="entry name" value="Beta-lactam/transpept-like"/>
</dbReference>
<evidence type="ECO:0000259" key="1">
    <source>
        <dbReference type="Pfam" id="PF00144"/>
    </source>
</evidence>
<reference evidence="2" key="1">
    <citation type="submission" date="2020-11" db="EMBL/GenBank/DDBJ databases">
        <authorList>
            <consortium name="DOE Joint Genome Institute"/>
            <person name="Ahrendt S."/>
            <person name="Riley R."/>
            <person name="Andreopoulos W."/>
            <person name="Labutti K."/>
            <person name="Pangilinan J."/>
            <person name="Ruiz-Duenas F.J."/>
            <person name="Barrasa J.M."/>
            <person name="Sanchez-Garcia M."/>
            <person name="Camarero S."/>
            <person name="Miyauchi S."/>
            <person name="Serrano A."/>
            <person name="Linde D."/>
            <person name="Babiker R."/>
            <person name="Drula E."/>
            <person name="Ayuso-Fernandez I."/>
            <person name="Pacheco R."/>
            <person name="Padilla G."/>
            <person name="Ferreira P."/>
            <person name="Barriuso J."/>
            <person name="Kellner H."/>
            <person name="Castanera R."/>
            <person name="Alfaro M."/>
            <person name="Ramirez L."/>
            <person name="Pisabarro A.G."/>
            <person name="Kuo A."/>
            <person name="Tritt A."/>
            <person name="Lipzen A."/>
            <person name="He G."/>
            <person name="Yan M."/>
            <person name="Ng V."/>
            <person name="Cullen D."/>
            <person name="Martin F."/>
            <person name="Rosso M.-N."/>
            <person name="Henrissat B."/>
            <person name="Hibbett D."/>
            <person name="Martinez A.T."/>
            <person name="Grigoriev I.V."/>
        </authorList>
    </citation>
    <scope>NUCLEOTIDE SEQUENCE</scope>
    <source>
        <strain evidence="2">CBS 506.95</strain>
    </source>
</reference>
<dbReference type="SUPFAM" id="SSF56601">
    <property type="entry name" value="beta-lactamase/transpeptidase-like"/>
    <property type="match status" value="1"/>
</dbReference>
<dbReference type="InterPro" id="IPR050789">
    <property type="entry name" value="Diverse_Enzym_Activities"/>
</dbReference>